<dbReference type="Pfam" id="PF08281">
    <property type="entry name" value="Sigma70_r4_2"/>
    <property type="match status" value="1"/>
</dbReference>
<reference evidence="8 9" key="1">
    <citation type="submission" date="2024-06" db="EMBL/GenBank/DDBJ databases">
        <title>The Natural Products Discovery Center: Release of the First 8490 Sequenced Strains for Exploring Actinobacteria Biosynthetic Diversity.</title>
        <authorList>
            <person name="Kalkreuter E."/>
            <person name="Kautsar S.A."/>
            <person name="Yang D."/>
            <person name="Bader C.D."/>
            <person name="Teijaro C.N."/>
            <person name="Fluegel L."/>
            <person name="Davis C.M."/>
            <person name="Simpson J.R."/>
            <person name="Lauterbach L."/>
            <person name="Steele A.D."/>
            <person name="Gui C."/>
            <person name="Meng S."/>
            <person name="Li G."/>
            <person name="Viehrig K."/>
            <person name="Ye F."/>
            <person name="Su P."/>
            <person name="Kiefer A.F."/>
            <person name="Nichols A."/>
            <person name="Cepeda A.J."/>
            <person name="Yan W."/>
            <person name="Fan B."/>
            <person name="Jiang Y."/>
            <person name="Adhikari A."/>
            <person name="Zheng C.-J."/>
            <person name="Schuster L."/>
            <person name="Cowan T.M."/>
            <person name="Smanski M.J."/>
            <person name="Chevrette M.G."/>
            <person name="De Carvalho L.P.S."/>
            <person name="Shen B."/>
        </authorList>
    </citation>
    <scope>NUCLEOTIDE SEQUENCE [LARGE SCALE GENOMIC DNA]</scope>
    <source>
        <strain evidence="8 9">NPDC048946</strain>
    </source>
</reference>
<dbReference type="InterPro" id="IPR007627">
    <property type="entry name" value="RNA_pol_sigma70_r2"/>
</dbReference>
<evidence type="ECO:0000256" key="3">
    <source>
        <dbReference type="ARBA" id="ARBA00023082"/>
    </source>
</evidence>
<dbReference type="Pfam" id="PF04542">
    <property type="entry name" value="Sigma70_r2"/>
    <property type="match status" value="1"/>
</dbReference>
<keyword evidence="3" id="KW-0731">Sigma factor</keyword>
<dbReference type="Gene3D" id="1.10.1740.10">
    <property type="match status" value="1"/>
</dbReference>
<feature type="domain" description="RNA polymerase sigma-70 region 2" evidence="6">
    <location>
        <begin position="17"/>
        <end position="77"/>
    </location>
</feature>
<dbReference type="InterPro" id="IPR013324">
    <property type="entry name" value="RNA_pol_sigma_r3/r4-like"/>
</dbReference>
<keyword evidence="4" id="KW-0238">DNA-binding</keyword>
<keyword evidence="9" id="KW-1185">Reference proteome</keyword>
<evidence type="ECO:0000259" key="6">
    <source>
        <dbReference type="Pfam" id="PF04542"/>
    </source>
</evidence>
<dbReference type="SUPFAM" id="SSF88659">
    <property type="entry name" value="Sigma3 and sigma4 domains of RNA polymerase sigma factors"/>
    <property type="match status" value="1"/>
</dbReference>
<dbReference type="PANTHER" id="PTHR43133:SF50">
    <property type="entry name" value="ECF RNA POLYMERASE SIGMA FACTOR SIGM"/>
    <property type="match status" value="1"/>
</dbReference>
<dbReference type="Gene3D" id="1.10.10.10">
    <property type="entry name" value="Winged helix-like DNA-binding domain superfamily/Winged helix DNA-binding domain"/>
    <property type="match status" value="1"/>
</dbReference>
<dbReference type="InterPro" id="IPR013249">
    <property type="entry name" value="RNA_pol_sigma70_r4_t2"/>
</dbReference>
<evidence type="ECO:0000256" key="1">
    <source>
        <dbReference type="ARBA" id="ARBA00010641"/>
    </source>
</evidence>
<accession>A0ABV3DM81</accession>
<evidence type="ECO:0000313" key="9">
    <source>
        <dbReference type="Proteomes" id="UP001551482"/>
    </source>
</evidence>
<name>A0ABV3DM81_9ACTN</name>
<feature type="domain" description="RNA polymerase sigma factor 70 region 4 type 2" evidence="7">
    <location>
        <begin position="104"/>
        <end position="154"/>
    </location>
</feature>
<protein>
    <submittedName>
        <fullName evidence="8">SigE family RNA polymerase sigma factor</fullName>
    </submittedName>
</protein>
<sequence length="173" mass="19371">MGDRRESVAEFVAVRGRALMRYAYLLSGDAAEDLVQEALVRALARRRQVPEDPRKLEVYVRRIMVNLVIDRSRRAARWHRALPRLVTASDVRDASGEVCERVTLAASLALLPPRQRACVVMHYYEDLPLVEIAERLGCGIGTVKSQLHDARRALAETWGDARPKSVEATGDPA</sequence>
<comment type="caution">
    <text evidence="8">The sequence shown here is derived from an EMBL/GenBank/DDBJ whole genome shotgun (WGS) entry which is preliminary data.</text>
</comment>
<dbReference type="InterPro" id="IPR036388">
    <property type="entry name" value="WH-like_DNA-bd_sf"/>
</dbReference>
<comment type="similarity">
    <text evidence="1">Belongs to the sigma-70 factor family. ECF subfamily.</text>
</comment>
<dbReference type="RefSeq" id="WP_358357892.1">
    <property type="nucleotide sequence ID" value="NZ_JBEZFP010000073.1"/>
</dbReference>
<evidence type="ECO:0000256" key="2">
    <source>
        <dbReference type="ARBA" id="ARBA00023015"/>
    </source>
</evidence>
<dbReference type="NCBIfam" id="TIGR02937">
    <property type="entry name" value="sigma70-ECF"/>
    <property type="match status" value="1"/>
</dbReference>
<dbReference type="InterPro" id="IPR014284">
    <property type="entry name" value="RNA_pol_sigma-70_dom"/>
</dbReference>
<evidence type="ECO:0000259" key="7">
    <source>
        <dbReference type="Pfam" id="PF08281"/>
    </source>
</evidence>
<dbReference type="CDD" id="cd06171">
    <property type="entry name" value="Sigma70_r4"/>
    <property type="match status" value="1"/>
</dbReference>
<gene>
    <name evidence="8" type="ORF">AB0C36_25540</name>
</gene>
<evidence type="ECO:0000256" key="5">
    <source>
        <dbReference type="ARBA" id="ARBA00023163"/>
    </source>
</evidence>
<organism evidence="8 9">
    <name type="scientific">Streptodolium elevatio</name>
    <dbReference type="NCBI Taxonomy" id="3157996"/>
    <lineage>
        <taxon>Bacteria</taxon>
        <taxon>Bacillati</taxon>
        <taxon>Actinomycetota</taxon>
        <taxon>Actinomycetes</taxon>
        <taxon>Kitasatosporales</taxon>
        <taxon>Streptomycetaceae</taxon>
        <taxon>Streptodolium</taxon>
    </lineage>
</organism>
<evidence type="ECO:0000313" key="8">
    <source>
        <dbReference type="EMBL" id="MEU8136861.1"/>
    </source>
</evidence>
<dbReference type="EMBL" id="JBEZFP010000073">
    <property type="protein sequence ID" value="MEU8136861.1"/>
    <property type="molecule type" value="Genomic_DNA"/>
</dbReference>
<dbReference type="InterPro" id="IPR013325">
    <property type="entry name" value="RNA_pol_sigma_r2"/>
</dbReference>
<dbReference type="Proteomes" id="UP001551482">
    <property type="component" value="Unassembled WGS sequence"/>
</dbReference>
<evidence type="ECO:0000256" key="4">
    <source>
        <dbReference type="ARBA" id="ARBA00023125"/>
    </source>
</evidence>
<dbReference type="InterPro" id="IPR039425">
    <property type="entry name" value="RNA_pol_sigma-70-like"/>
</dbReference>
<dbReference type="SUPFAM" id="SSF88946">
    <property type="entry name" value="Sigma2 domain of RNA polymerase sigma factors"/>
    <property type="match status" value="1"/>
</dbReference>
<dbReference type="PANTHER" id="PTHR43133">
    <property type="entry name" value="RNA POLYMERASE ECF-TYPE SIGMA FACTO"/>
    <property type="match status" value="1"/>
</dbReference>
<keyword evidence="2" id="KW-0805">Transcription regulation</keyword>
<keyword evidence="5" id="KW-0804">Transcription</keyword>
<proteinExistence type="inferred from homology"/>